<name>A0ABQ4WHN8_9ASTR</name>
<reference evidence="1" key="1">
    <citation type="journal article" date="2022" name="Int. J. Mol. Sci.">
        <title>Draft Genome of Tanacetum Coccineum: Genomic Comparison of Closely Related Tanacetum-Family Plants.</title>
        <authorList>
            <person name="Yamashiro T."/>
            <person name="Shiraishi A."/>
            <person name="Nakayama K."/>
            <person name="Satake H."/>
        </authorList>
    </citation>
    <scope>NUCLEOTIDE SEQUENCE</scope>
</reference>
<protein>
    <submittedName>
        <fullName evidence="1">Uncharacterized protein</fullName>
    </submittedName>
</protein>
<dbReference type="Proteomes" id="UP001151760">
    <property type="component" value="Unassembled WGS sequence"/>
</dbReference>
<reference evidence="1" key="2">
    <citation type="submission" date="2022-01" db="EMBL/GenBank/DDBJ databases">
        <authorList>
            <person name="Yamashiro T."/>
            <person name="Shiraishi A."/>
            <person name="Satake H."/>
            <person name="Nakayama K."/>
        </authorList>
    </citation>
    <scope>NUCLEOTIDE SEQUENCE</scope>
</reference>
<accession>A0ABQ4WHN8</accession>
<evidence type="ECO:0000313" key="2">
    <source>
        <dbReference type="Proteomes" id="UP001151760"/>
    </source>
</evidence>
<evidence type="ECO:0000313" key="1">
    <source>
        <dbReference type="EMBL" id="GJS52408.1"/>
    </source>
</evidence>
<gene>
    <name evidence="1" type="ORF">Tco_0625770</name>
</gene>
<comment type="caution">
    <text evidence="1">The sequence shown here is derived from an EMBL/GenBank/DDBJ whole genome shotgun (WGS) entry which is preliminary data.</text>
</comment>
<feature type="non-terminal residue" evidence="1">
    <location>
        <position position="1"/>
    </location>
</feature>
<organism evidence="1 2">
    <name type="scientific">Tanacetum coccineum</name>
    <dbReference type="NCBI Taxonomy" id="301880"/>
    <lineage>
        <taxon>Eukaryota</taxon>
        <taxon>Viridiplantae</taxon>
        <taxon>Streptophyta</taxon>
        <taxon>Embryophyta</taxon>
        <taxon>Tracheophyta</taxon>
        <taxon>Spermatophyta</taxon>
        <taxon>Magnoliopsida</taxon>
        <taxon>eudicotyledons</taxon>
        <taxon>Gunneridae</taxon>
        <taxon>Pentapetalae</taxon>
        <taxon>asterids</taxon>
        <taxon>campanulids</taxon>
        <taxon>Asterales</taxon>
        <taxon>Asteraceae</taxon>
        <taxon>Asteroideae</taxon>
        <taxon>Anthemideae</taxon>
        <taxon>Anthemidinae</taxon>
        <taxon>Tanacetum</taxon>
    </lineage>
</organism>
<keyword evidence="2" id="KW-1185">Reference proteome</keyword>
<dbReference type="EMBL" id="BQNB010008654">
    <property type="protein sequence ID" value="GJS52408.1"/>
    <property type="molecule type" value="Genomic_DNA"/>
</dbReference>
<sequence>AHDEALDDGALLVKRCGYFFLNWSSRSHVNSGPLLEFHRTLINGMRLRFNRLTSRLDTGMYMNLLSSPGSSELVSNLSTSNTLKGPTYWGLTSRLQNVTSPFPRRDFKLNFIPDLEFHRFTLQIGVTLLSITSGLHPLLDLDDFLSGLLIFVL</sequence>
<proteinExistence type="predicted"/>